<dbReference type="Pfam" id="PF24291">
    <property type="entry name" value="Ig_CFAP65"/>
    <property type="match status" value="1"/>
</dbReference>
<feature type="domain" description="CFAP65 fourth Ig-like" evidence="3">
    <location>
        <begin position="366"/>
        <end position="459"/>
    </location>
</feature>
<dbReference type="GO" id="GO:0031514">
    <property type="term" value="C:motile cilium"/>
    <property type="evidence" value="ECO:0007669"/>
    <property type="project" value="UniProtKB-SubCell"/>
</dbReference>
<dbReference type="InterPro" id="IPR013783">
    <property type="entry name" value="Ig-like_fold"/>
</dbReference>
<dbReference type="Proteomes" id="UP000593567">
    <property type="component" value="Unassembled WGS sequence"/>
</dbReference>
<dbReference type="InterPro" id="IPR057467">
    <property type="entry name" value="Ig_CFAP65_8th"/>
</dbReference>
<feature type="domain" description="CFAP65-like ninth Ig-like" evidence="4">
    <location>
        <begin position="990"/>
        <end position="1171"/>
    </location>
</feature>
<dbReference type="InterPro" id="IPR056344">
    <property type="entry name" value="Ig_CFAP65-like_9th"/>
</dbReference>
<evidence type="ECO:0000259" key="2">
    <source>
        <dbReference type="Pfam" id="PF24291"/>
    </source>
</evidence>
<name>A0A7J7JHH9_BUGNE</name>
<feature type="compositionally biased region" description="Basic residues" evidence="1">
    <location>
        <begin position="1690"/>
        <end position="1699"/>
    </location>
</feature>
<evidence type="ECO:0000259" key="5">
    <source>
        <dbReference type="Pfam" id="PF25248"/>
    </source>
</evidence>
<dbReference type="Pfam" id="PF25248">
    <property type="entry name" value="Ig_CFAP65_8th"/>
    <property type="match status" value="1"/>
</dbReference>
<dbReference type="Gene3D" id="2.60.40.10">
    <property type="entry name" value="Immunoglobulins"/>
    <property type="match status" value="9"/>
</dbReference>
<dbReference type="EMBL" id="VXIV02002437">
    <property type="protein sequence ID" value="KAF6025802.1"/>
    <property type="molecule type" value="Genomic_DNA"/>
</dbReference>
<dbReference type="InterPro" id="IPR058536">
    <property type="entry name" value="Ig_CFAP65_4th"/>
</dbReference>
<dbReference type="GO" id="GO:0005737">
    <property type="term" value="C:cytoplasm"/>
    <property type="evidence" value="ECO:0007669"/>
    <property type="project" value="UniProtKB-SubCell"/>
</dbReference>
<dbReference type="Pfam" id="PF24816">
    <property type="entry name" value="Ig_CFAP65__9th"/>
    <property type="match status" value="1"/>
</dbReference>
<evidence type="ECO:0000313" key="7">
    <source>
        <dbReference type="Proteomes" id="UP000593567"/>
    </source>
</evidence>
<reference evidence="6" key="1">
    <citation type="submission" date="2020-06" db="EMBL/GenBank/DDBJ databases">
        <title>Draft genome of Bugula neritina, a colonial animal packing powerful symbionts and potential medicines.</title>
        <authorList>
            <person name="Rayko M."/>
        </authorList>
    </citation>
    <scope>NUCLEOTIDE SEQUENCE [LARGE SCALE GENOMIC DNA]</scope>
    <source>
        <strain evidence="6">Kwan_BN1</strain>
    </source>
</reference>
<feature type="domain" description="CFAP65 tenth Ig-like" evidence="2">
    <location>
        <begin position="1174"/>
        <end position="1293"/>
    </location>
</feature>
<organism evidence="6 7">
    <name type="scientific">Bugula neritina</name>
    <name type="common">Brown bryozoan</name>
    <name type="synonym">Sertularia neritina</name>
    <dbReference type="NCBI Taxonomy" id="10212"/>
    <lineage>
        <taxon>Eukaryota</taxon>
        <taxon>Metazoa</taxon>
        <taxon>Spiralia</taxon>
        <taxon>Lophotrochozoa</taxon>
        <taxon>Bryozoa</taxon>
        <taxon>Gymnolaemata</taxon>
        <taxon>Cheilostomatida</taxon>
        <taxon>Flustrina</taxon>
        <taxon>Buguloidea</taxon>
        <taxon>Bugulidae</taxon>
        <taxon>Bugula</taxon>
    </lineage>
</organism>
<protein>
    <submittedName>
        <fullName evidence="6">CCDC108</fullName>
    </submittedName>
</protein>
<dbReference type="Pfam" id="PF24507">
    <property type="entry name" value="Ig_CFAP65_4th"/>
    <property type="match status" value="1"/>
</dbReference>
<feature type="domain" description="CFAP65 eight Ig-like" evidence="5">
    <location>
        <begin position="873"/>
        <end position="970"/>
    </location>
</feature>
<dbReference type="InterPro" id="IPR052614">
    <property type="entry name" value="CFAP65"/>
</dbReference>
<evidence type="ECO:0000259" key="4">
    <source>
        <dbReference type="Pfam" id="PF24816"/>
    </source>
</evidence>
<keyword evidence="7" id="KW-1185">Reference proteome</keyword>
<sequence>MMTIKDKFSVTATDTYTDKWQQFGIIRTMPCVEVPTSKVNHNGIETIPAVTYQGWEPGKEYTKNIVLKNVMVKTQKLTYNSPSSRFFSTLYPKQITLSAGTSYVLPVTFRPLEKNIYEDHIYFASKEGQFSIPIKAILPVFNIATPDQLVMQTCAVKDEIQMSFTIQNKSELVTPFQWDVQEPFTVEPATGTLQPHSSAKMTVYFRPSAALVYECHAKCLHGTNFDSISTTVFHGTGKYPQLLVAPASNSANKQTETKLSFGSTPIGTSGVKSIDVYNLGQVEAKCTVEHQTSLSAIDHVFSCPVTRIIVPPMDYVRVQVRYTPCNVNTSSLDHIYINSLSDVGKMTITCSGHCVGPDVKLSANLLNFSLTNVDAPVTRVVHLTNDSPAHARYQFMIDCGESAFKFDETSGDLAPGQTKKVIVIFAPQHPINYYRNVSCVVENQPPIFLELIATAHSETVKPAVLEPKHLAQFRVHAERGLSVFPPEQLNEMLATGKLELDANNMLMNVLAESIEPWLNPIEEVPAMDLYFNDGYHSDIVHCEPHVSLDAIHADFGRCTDMNNIEPQLVRLTNNTKGKMMVQWMGDDTHTFSVTPSSAEIPPLKTVDFRVHFKPASANNLYSSELECYCYYKSTRDYRLVESLTHCPPFCVTLTALASTFQSQQQPFLPQISLSSPHLVFPATNQDEASYRTLTVINQGTTPIIYDFPDMETFSVKPKKGMIKSKHETLLVKALPTKTKAYREQLALCMNHEDSFTQVIPVTCTAETAEVLLSNNGEIFFRETCVGTTTSQSYQIKNISRLMKSASSQEHVFSFTPMALEKYVMKPTVIVTAQGQSKQQSAGKPRVFPVRAIGEGASAEVKVVVSKFYYRHSMQRCYVEFGNVLVGSSSTQVFNICNDGDCEIKFKLSVTQKIEGSSAAQALSANVALTLDCYSGDIPARSKKTIRGVIKPLLRCQYSFEIKYSLLTPELSCKESPPEHLINAFACGVFPLMAVTDARIHGSGIGIGKRQLWSLFQLDSLNMFLDSDPSDRELQYSVQTRNSTRRRPPVFTRAILDCNFGAAPVDSEPCYVTLHIENTGTVESEWEFLFPNDLQIDLECWSESGEYTEDELHEMKVMDNKLFSVSPKKGKLQAGETCSITFTYHHLMSGTDRVPVLLKLSRGREILMNFVGVTVEHDTPYIHFPSNKHSFAPVAVGEKRCPKQVYELYNGGAVPVTFDIDCMPLMALKRENFGHPVLDCLNPQGVIEPGKTHVIEWMFYPLEAKTYDVDVPIYISGGEPALITFTGVGYDKTQLGETMPTVSDNCEGDVPPMQMVTVPGQTVVLSHERISFGNVPLFSKTRKVTFMCNTSEHTVSFAWHVTNTGDQKVVNIYPAKGTLQPRGSQMVKVAFTAFGEPAFYDMDMICEITDETEMAKYRRRLRDWERERERQIHEFTITEKDLARSSALRSKGSAPGAKSESVLAINSSSAHKDLYSAPPKSKTYKSYKTLPPILDRSVDKDREDAIEAEKMAAAMWPKPVPPKPFLIHLGIVARTHSISTFQEQFFDEFSNFFIDKTLGQTESVDVEDSVVDDKQAPDLTCTESESQMLQGVIANVLRSLVDDTSFHQSVTKLTNESTPYFSQFRPGFLMKTEALADGTEEVTHSEKPMVNTSSQKELPVEKSAFSPKAKVEPEHTTTRVSPPNRPASSGKKTHKSRKGKTSPLAGKSRDTPNESVTRIPAFANLVEDVLENTLMNILLESANNEVNITARPRLIALPPRKFTPSKDPKH</sequence>
<dbReference type="InterPro" id="IPR056305">
    <property type="entry name" value="Ig_CFAP65_10th"/>
</dbReference>
<gene>
    <name evidence="6" type="ORF">EB796_016053</name>
</gene>
<evidence type="ECO:0000256" key="1">
    <source>
        <dbReference type="SAM" id="MobiDB-lite"/>
    </source>
</evidence>
<evidence type="ECO:0000259" key="3">
    <source>
        <dbReference type="Pfam" id="PF24507"/>
    </source>
</evidence>
<dbReference type="OrthoDB" id="415597at2759"/>
<feature type="region of interest" description="Disordered" evidence="1">
    <location>
        <begin position="1638"/>
        <end position="1714"/>
    </location>
</feature>
<evidence type="ECO:0000313" key="6">
    <source>
        <dbReference type="EMBL" id="KAF6025802.1"/>
    </source>
</evidence>
<dbReference type="PANTHER" id="PTHR46127:SF1">
    <property type="entry name" value="CILIA- AND FLAGELLA-ASSOCIATED PROTEIN 65"/>
    <property type="match status" value="1"/>
</dbReference>
<proteinExistence type="predicted"/>
<accession>A0A7J7JHH9</accession>
<comment type="caution">
    <text evidence="6">The sequence shown here is derived from an EMBL/GenBank/DDBJ whole genome shotgun (WGS) entry which is preliminary data.</text>
</comment>
<dbReference type="PANTHER" id="PTHR46127">
    <property type="entry name" value="CILIA- AND FLAGELLA-ASSOCIATED PROTEIN 65"/>
    <property type="match status" value="1"/>
</dbReference>
<dbReference type="Pfam" id="PF24771">
    <property type="entry name" value="Ig_CFAP74_1st"/>
    <property type="match status" value="1"/>
</dbReference>